<proteinExistence type="predicted"/>
<organism evidence="1 2">
    <name type="scientific">Hibiscus sabdariffa</name>
    <name type="common">roselle</name>
    <dbReference type="NCBI Taxonomy" id="183260"/>
    <lineage>
        <taxon>Eukaryota</taxon>
        <taxon>Viridiplantae</taxon>
        <taxon>Streptophyta</taxon>
        <taxon>Embryophyta</taxon>
        <taxon>Tracheophyta</taxon>
        <taxon>Spermatophyta</taxon>
        <taxon>Magnoliopsida</taxon>
        <taxon>eudicotyledons</taxon>
        <taxon>Gunneridae</taxon>
        <taxon>Pentapetalae</taxon>
        <taxon>rosids</taxon>
        <taxon>malvids</taxon>
        <taxon>Malvales</taxon>
        <taxon>Malvaceae</taxon>
        <taxon>Malvoideae</taxon>
        <taxon>Hibiscus</taxon>
    </lineage>
</organism>
<reference evidence="1 2" key="1">
    <citation type="journal article" date="2024" name="G3 (Bethesda)">
        <title>Genome assembly of Hibiscus sabdariffa L. provides insights into metabolisms of medicinal natural products.</title>
        <authorList>
            <person name="Kim T."/>
        </authorList>
    </citation>
    <scope>NUCLEOTIDE SEQUENCE [LARGE SCALE GENOMIC DNA]</scope>
    <source>
        <strain evidence="1">TK-2024</strain>
        <tissue evidence="1">Old leaves</tissue>
    </source>
</reference>
<evidence type="ECO:0000313" key="1">
    <source>
        <dbReference type="EMBL" id="KAK9023241.1"/>
    </source>
</evidence>
<sequence length="99" mass="11223">MRKAGELKTRQEAPKRWRTWYIGPLLLIFSGRGLDPYLITSYVQTSKVCACQLPVCDISIQILAAIISMVMEASRGHTQLKLSERAPNAKLIDINCLRY</sequence>
<protein>
    <submittedName>
        <fullName evidence="1">Uncharacterized protein</fullName>
    </submittedName>
</protein>
<comment type="caution">
    <text evidence="1">The sequence shown here is derived from an EMBL/GenBank/DDBJ whole genome shotgun (WGS) entry which is preliminary data.</text>
</comment>
<name>A0ABR2SDY9_9ROSI</name>
<keyword evidence="2" id="KW-1185">Reference proteome</keyword>
<dbReference type="EMBL" id="JBBPBN010000015">
    <property type="protein sequence ID" value="KAK9023241.1"/>
    <property type="molecule type" value="Genomic_DNA"/>
</dbReference>
<evidence type="ECO:0000313" key="2">
    <source>
        <dbReference type="Proteomes" id="UP001396334"/>
    </source>
</evidence>
<dbReference type="Proteomes" id="UP001396334">
    <property type="component" value="Unassembled WGS sequence"/>
</dbReference>
<gene>
    <name evidence="1" type="ORF">V6N11_003466</name>
</gene>
<accession>A0ABR2SDY9</accession>